<sequence>MTISNIEDLRRQARRKLPRMFFDYIDGGAFSERTLASNTEDFDEWTLEQRVLVDLSKRDLSSDILGARYSMPAMLAPVGFAGSFWPNGEVQAARAATQADIPMCLSTFSINSIEEVGAVMPRGLAMQLYVFKDRELATEIVQRAWQVGVTTLFLTADTNVSSVRERDTRNGFRTASSLKLGTVLDLLSRPAWCLRMGLNGRLTLGNVKGKAGVPRSLMAQAAYLSGNVDPGMNWADLAWLREQWPGKLVVKGVLSVEDASRALDGGADGVCVSNHGGRQLDGARSSISVLPDIARFVAGRAEVLLDSGIRRGSHIVKAIGLGADAVLLGRAYAYGLGAAGRKGVSQAIELLRTETELTLALMGMRSIDELRANRDAVRHRSHHAGQAGAVAGALIDTLPRKFTPSKSERDTCHADKGATL</sequence>
<reference evidence="9 12" key="2">
    <citation type="submission" date="2018-05" db="EMBL/GenBank/DDBJ databases">
        <title>Genomic Encyclopedia of Type Strains, Phase IV (KMG-V): Genome sequencing to study the core and pangenomes of soil and plant-associated prokaryotes.</title>
        <authorList>
            <person name="Whitman W."/>
        </authorList>
    </citation>
    <scope>NUCLEOTIDE SEQUENCE [LARGE SCALE GENOMIC DNA]</scope>
    <source>
        <strain evidence="9 12">SIr-6563</strain>
    </source>
</reference>
<reference evidence="10 11" key="1">
    <citation type="submission" date="2016-10" db="EMBL/GenBank/DDBJ databases">
        <authorList>
            <person name="Varghese N."/>
            <person name="Submissions S."/>
        </authorList>
    </citation>
    <scope>NUCLEOTIDE SEQUENCE [LARGE SCALE GENOMIC DNA]</scope>
    <source>
        <strain evidence="10 11">LMG 22274</strain>
    </source>
</reference>
<comment type="similarity">
    <text evidence="5">Belongs to the FMN-dependent alpha-hydroxy acid dehydrogenase family.</text>
</comment>
<dbReference type="PROSITE" id="PS51349">
    <property type="entry name" value="FMN_HYDROXY_ACID_DH_2"/>
    <property type="match status" value="1"/>
</dbReference>
<dbReference type="FunFam" id="3.20.20.70:FF:000029">
    <property type="entry name" value="L-lactate dehydrogenase"/>
    <property type="match status" value="1"/>
</dbReference>
<evidence type="ECO:0000259" key="8">
    <source>
        <dbReference type="PROSITE" id="PS51349"/>
    </source>
</evidence>
<dbReference type="InterPro" id="IPR008259">
    <property type="entry name" value="FMN_hydac_DH_AS"/>
</dbReference>
<feature type="domain" description="FMN hydroxy acid dehydrogenase" evidence="8">
    <location>
        <begin position="1"/>
        <end position="380"/>
    </location>
</feature>
<evidence type="ECO:0000313" key="9">
    <source>
        <dbReference type="EMBL" id="PXX19118.1"/>
    </source>
</evidence>
<dbReference type="GO" id="GO:0009060">
    <property type="term" value="P:aerobic respiration"/>
    <property type="evidence" value="ECO:0007669"/>
    <property type="project" value="TreeGrafter"/>
</dbReference>
<feature type="binding site" evidence="7">
    <location>
        <position position="273"/>
    </location>
    <ligand>
        <name>FMN</name>
        <dbReference type="ChEBI" id="CHEBI:58210"/>
    </ligand>
</feature>
<dbReference type="EMBL" id="FNZM01000012">
    <property type="protein sequence ID" value="SEJ98905.1"/>
    <property type="molecule type" value="Genomic_DNA"/>
</dbReference>
<feature type="binding site" evidence="7">
    <location>
        <position position="24"/>
    </location>
    <ligand>
        <name>glyoxylate</name>
        <dbReference type="ChEBI" id="CHEBI:36655"/>
    </ligand>
</feature>
<dbReference type="InterPro" id="IPR000262">
    <property type="entry name" value="FMN-dep_DH"/>
</dbReference>
<keyword evidence="2 7" id="KW-0285">Flavoprotein</keyword>
<organism evidence="10 11">
    <name type="scientific">Paraburkholderia tropica</name>
    <dbReference type="NCBI Taxonomy" id="92647"/>
    <lineage>
        <taxon>Bacteria</taxon>
        <taxon>Pseudomonadati</taxon>
        <taxon>Pseudomonadota</taxon>
        <taxon>Betaproteobacteria</taxon>
        <taxon>Burkholderiales</taxon>
        <taxon>Burkholderiaceae</taxon>
        <taxon>Paraburkholderia</taxon>
    </lineage>
</organism>
<keyword evidence="3 7" id="KW-0288">FMN</keyword>
<dbReference type="GeneID" id="61307151"/>
<dbReference type="SUPFAM" id="SSF51395">
    <property type="entry name" value="FMN-linked oxidoreductases"/>
    <property type="match status" value="1"/>
</dbReference>
<feature type="binding site" evidence="7">
    <location>
        <begin position="77"/>
        <end position="79"/>
    </location>
    <ligand>
        <name>FMN</name>
        <dbReference type="ChEBI" id="CHEBI:58210"/>
    </ligand>
</feature>
<dbReference type="PANTHER" id="PTHR10578:SF107">
    <property type="entry name" value="2-HYDROXYACID OXIDASE 1"/>
    <property type="match status" value="1"/>
</dbReference>
<protein>
    <submittedName>
        <fullName evidence="10">FMN-dependent dehydrogenase, includes L-lactate dehydrogenase and type II isopentenyl diphosphate isomerase</fullName>
    </submittedName>
    <submittedName>
        <fullName evidence="9">Isopentenyl diphosphate isomerase/L-lactate dehydrogenase-like FMN-dependent dehydrogenase</fullName>
    </submittedName>
</protein>
<evidence type="ECO:0000256" key="1">
    <source>
        <dbReference type="ARBA" id="ARBA00001917"/>
    </source>
</evidence>
<dbReference type="PIRSF" id="PIRSF000138">
    <property type="entry name" value="Al-hdrx_acd_dh"/>
    <property type="match status" value="1"/>
</dbReference>
<comment type="caution">
    <text evidence="10">The sequence shown here is derived from an EMBL/GenBank/DDBJ whole genome shotgun (WGS) entry which is preliminary data.</text>
</comment>
<evidence type="ECO:0000313" key="10">
    <source>
        <dbReference type="EMBL" id="SEJ98905.1"/>
    </source>
</evidence>
<feature type="binding site" evidence="7">
    <location>
        <position position="129"/>
    </location>
    <ligand>
        <name>glyoxylate</name>
        <dbReference type="ChEBI" id="CHEBI:36655"/>
    </ligand>
</feature>
<proteinExistence type="inferred from homology"/>
<dbReference type="GO" id="GO:0005886">
    <property type="term" value="C:plasma membrane"/>
    <property type="evidence" value="ECO:0007669"/>
    <property type="project" value="TreeGrafter"/>
</dbReference>
<dbReference type="GO" id="GO:0004459">
    <property type="term" value="F:L-lactate dehydrogenase (NAD+) activity"/>
    <property type="evidence" value="ECO:0007669"/>
    <property type="project" value="TreeGrafter"/>
</dbReference>
<keyword evidence="12" id="KW-1185">Reference proteome</keyword>
<dbReference type="InterPro" id="IPR013785">
    <property type="entry name" value="Aldolase_TIM"/>
</dbReference>
<feature type="active site" description="Proton acceptor" evidence="6">
    <location>
        <position position="275"/>
    </location>
</feature>
<dbReference type="Proteomes" id="UP000183529">
    <property type="component" value="Unassembled WGS sequence"/>
</dbReference>
<evidence type="ECO:0000256" key="3">
    <source>
        <dbReference type="ARBA" id="ARBA00022643"/>
    </source>
</evidence>
<keyword evidence="4" id="KW-0560">Oxidoreductase</keyword>
<evidence type="ECO:0000256" key="2">
    <source>
        <dbReference type="ARBA" id="ARBA00022630"/>
    </source>
</evidence>
<dbReference type="Proteomes" id="UP000247515">
    <property type="component" value="Unassembled WGS sequence"/>
</dbReference>
<evidence type="ECO:0000256" key="7">
    <source>
        <dbReference type="PIRSR" id="PIRSR000138-2"/>
    </source>
</evidence>
<evidence type="ECO:0000313" key="11">
    <source>
        <dbReference type="Proteomes" id="UP000183529"/>
    </source>
</evidence>
<dbReference type="PROSITE" id="PS00557">
    <property type="entry name" value="FMN_HYDROXY_ACID_DH_1"/>
    <property type="match status" value="1"/>
</dbReference>
<name>A0AAQ1GIJ5_9BURK</name>
<dbReference type="GO" id="GO:0016853">
    <property type="term" value="F:isomerase activity"/>
    <property type="evidence" value="ECO:0007669"/>
    <property type="project" value="UniProtKB-KW"/>
</dbReference>
<feature type="binding site" evidence="7">
    <location>
        <position position="164"/>
    </location>
    <ligand>
        <name>glyoxylate</name>
        <dbReference type="ChEBI" id="CHEBI:36655"/>
    </ligand>
</feature>
<dbReference type="EMBL" id="QJJV01000003">
    <property type="protein sequence ID" value="PXX19118.1"/>
    <property type="molecule type" value="Genomic_DNA"/>
</dbReference>
<evidence type="ECO:0000256" key="4">
    <source>
        <dbReference type="ARBA" id="ARBA00023002"/>
    </source>
</evidence>
<dbReference type="CDD" id="cd02809">
    <property type="entry name" value="alpha_hydroxyacid_oxid_FMN"/>
    <property type="match status" value="1"/>
</dbReference>
<dbReference type="InterPro" id="IPR037396">
    <property type="entry name" value="FMN_HAD"/>
</dbReference>
<evidence type="ECO:0000313" key="12">
    <source>
        <dbReference type="Proteomes" id="UP000247515"/>
    </source>
</evidence>
<dbReference type="InterPro" id="IPR012133">
    <property type="entry name" value="Alpha-hydoxy_acid_DH_FMN"/>
</dbReference>
<keyword evidence="10" id="KW-0413">Isomerase</keyword>
<feature type="binding site" evidence="7">
    <location>
        <position position="251"/>
    </location>
    <ligand>
        <name>FMN</name>
        <dbReference type="ChEBI" id="CHEBI:58210"/>
    </ligand>
</feature>
<dbReference type="AlphaFoldDB" id="A0AAQ1GIJ5"/>
<evidence type="ECO:0000256" key="5">
    <source>
        <dbReference type="ARBA" id="ARBA00024042"/>
    </source>
</evidence>
<dbReference type="Pfam" id="PF01070">
    <property type="entry name" value="FMN_dh"/>
    <property type="match status" value="1"/>
</dbReference>
<gene>
    <name evidence="9" type="ORF">C7400_103109</name>
    <name evidence="10" type="ORF">SAMN05216550_112111</name>
</gene>
<accession>A0AAQ1GIJ5</accession>
<dbReference type="NCBIfam" id="NF008398">
    <property type="entry name" value="PRK11197.1"/>
    <property type="match status" value="1"/>
</dbReference>
<feature type="binding site" evidence="7">
    <location>
        <position position="278"/>
    </location>
    <ligand>
        <name>glyoxylate</name>
        <dbReference type="ChEBI" id="CHEBI:36655"/>
    </ligand>
</feature>
<feature type="binding site" evidence="7">
    <location>
        <position position="275"/>
    </location>
    <ligand>
        <name>glyoxylate</name>
        <dbReference type="ChEBI" id="CHEBI:36655"/>
    </ligand>
</feature>
<dbReference type="PANTHER" id="PTHR10578">
    <property type="entry name" value="S -2-HYDROXY-ACID OXIDASE-RELATED"/>
    <property type="match status" value="1"/>
</dbReference>
<feature type="binding site" evidence="7">
    <location>
        <position position="155"/>
    </location>
    <ligand>
        <name>FMN</name>
        <dbReference type="ChEBI" id="CHEBI:58210"/>
    </ligand>
</feature>
<feature type="binding site" evidence="7">
    <location>
        <position position="106"/>
    </location>
    <ligand>
        <name>FMN</name>
        <dbReference type="ChEBI" id="CHEBI:58210"/>
    </ligand>
</feature>
<evidence type="ECO:0000256" key="6">
    <source>
        <dbReference type="PIRSR" id="PIRSR000138-1"/>
    </source>
</evidence>
<dbReference type="GO" id="GO:0010181">
    <property type="term" value="F:FMN binding"/>
    <property type="evidence" value="ECO:0007669"/>
    <property type="project" value="InterPro"/>
</dbReference>
<feature type="binding site" evidence="7">
    <location>
        <begin position="329"/>
        <end position="330"/>
    </location>
    <ligand>
        <name>FMN</name>
        <dbReference type="ChEBI" id="CHEBI:58210"/>
    </ligand>
</feature>
<dbReference type="Gene3D" id="3.20.20.70">
    <property type="entry name" value="Aldolase class I"/>
    <property type="match status" value="1"/>
</dbReference>
<feature type="binding site" evidence="7">
    <location>
        <position position="127"/>
    </location>
    <ligand>
        <name>FMN</name>
        <dbReference type="ChEBI" id="CHEBI:58210"/>
    </ligand>
</feature>
<feature type="binding site" evidence="7">
    <location>
        <begin position="306"/>
        <end position="310"/>
    </location>
    <ligand>
        <name>FMN</name>
        <dbReference type="ChEBI" id="CHEBI:58210"/>
    </ligand>
</feature>
<dbReference type="RefSeq" id="WP_074984984.1">
    <property type="nucleotide sequence ID" value="NZ_CADFGN010000004.1"/>
</dbReference>
<comment type="cofactor">
    <cofactor evidence="1">
        <name>FMN</name>
        <dbReference type="ChEBI" id="CHEBI:58210"/>
    </cofactor>
</comment>